<sequence length="121" mass="13825">MMDQMRRARGRALWALWALWASYLGCFCLLLFFFFFFFLRVEYVLYIQYCRAGAVEVVDDGGFIGGEGDGQLEWKRKQKILVSELIDTGLDCEAAVCSESFSLLSGSWCTVQSLHTLSSDY</sequence>
<accession>A0A8T8XD98</accession>
<evidence type="ECO:0000313" key="2">
    <source>
        <dbReference type="EMBL" id="RAH85784.1"/>
    </source>
</evidence>
<evidence type="ECO:0000313" key="3">
    <source>
        <dbReference type="Proteomes" id="UP000249497"/>
    </source>
</evidence>
<keyword evidence="1" id="KW-1133">Transmembrane helix</keyword>
<dbReference type="GeneID" id="37170157"/>
<protein>
    <submittedName>
        <fullName evidence="2">Uncharacterized protein</fullName>
    </submittedName>
</protein>
<dbReference type="EMBL" id="KZ824774">
    <property type="protein sequence ID" value="RAH85784.1"/>
    <property type="molecule type" value="Genomic_DNA"/>
</dbReference>
<keyword evidence="1" id="KW-0812">Transmembrane</keyword>
<evidence type="ECO:0000256" key="1">
    <source>
        <dbReference type="SAM" id="Phobius"/>
    </source>
</evidence>
<dbReference type="RefSeq" id="XP_025531678.1">
    <property type="nucleotide sequence ID" value="XM_025666465.1"/>
</dbReference>
<feature type="transmembrane region" description="Helical" evidence="1">
    <location>
        <begin position="12"/>
        <end position="39"/>
    </location>
</feature>
<dbReference type="AlphaFoldDB" id="A0A8T8XD98"/>
<name>A0A8T8XD98_ASPJA</name>
<proteinExistence type="predicted"/>
<reference evidence="2 3" key="1">
    <citation type="submission" date="2018-02" db="EMBL/GenBank/DDBJ databases">
        <title>The genomes of Aspergillus section Nigri reveals drivers in fungal speciation.</title>
        <authorList>
            <consortium name="DOE Joint Genome Institute"/>
            <person name="Vesth T.C."/>
            <person name="Nybo J."/>
            <person name="Theobald S."/>
            <person name="Brandl J."/>
            <person name="Frisvad J.C."/>
            <person name="Nielsen K.F."/>
            <person name="Lyhne E.K."/>
            <person name="Kogle M.E."/>
            <person name="Kuo A."/>
            <person name="Riley R."/>
            <person name="Clum A."/>
            <person name="Nolan M."/>
            <person name="Lipzen A."/>
            <person name="Salamov A."/>
            <person name="Henrissat B."/>
            <person name="Wiebenga A."/>
            <person name="De vries R.P."/>
            <person name="Grigoriev I.V."/>
            <person name="Mortensen U.H."/>
            <person name="Andersen M.R."/>
            <person name="Baker S.E."/>
        </authorList>
    </citation>
    <scope>NUCLEOTIDE SEQUENCE [LARGE SCALE GENOMIC DNA]</scope>
    <source>
        <strain evidence="2 3">CBS 114.51</strain>
    </source>
</reference>
<organism evidence="2 3">
    <name type="scientific">Aspergillus japonicus CBS 114.51</name>
    <dbReference type="NCBI Taxonomy" id="1448312"/>
    <lineage>
        <taxon>Eukaryota</taxon>
        <taxon>Fungi</taxon>
        <taxon>Dikarya</taxon>
        <taxon>Ascomycota</taxon>
        <taxon>Pezizomycotina</taxon>
        <taxon>Eurotiomycetes</taxon>
        <taxon>Eurotiomycetidae</taxon>
        <taxon>Eurotiales</taxon>
        <taxon>Aspergillaceae</taxon>
        <taxon>Aspergillus</taxon>
        <taxon>Aspergillus subgen. Circumdati</taxon>
    </lineage>
</organism>
<keyword evidence="3" id="KW-1185">Reference proteome</keyword>
<dbReference type="Proteomes" id="UP000249497">
    <property type="component" value="Unassembled WGS sequence"/>
</dbReference>
<gene>
    <name evidence="2" type="ORF">BO86DRAFT_166168</name>
</gene>
<keyword evidence="1" id="KW-0472">Membrane</keyword>